<dbReference type="AlphaFoldDB" id="C9LLG0"/>
<evidence type="ECO:0000313" key="1">
    <source>
        <dbReference type="EMBL" id="EEW96364.1"/>
    </source>
</evidence>
<dbReference type="HOGENOM" id="CLU_2154338_0_0_9"/>
<accession>C9LLG0</accession>
<evidence type="ECO:0000313" key="2">
    <source>
        <dbReference type="Proteomes" id="UP000004736"/>
    </source>
</evidence>
<dbReference type="EMBL" id="ACIM02000001">
    <property type="protein sequence ID" value="EEW96364.1"/>
    <property type="molecule type" value="Genomic_DNA"/>
</dbReference>
<name>C9LLG0_9FIRM</name>
<organism evidence="1 2">
    <name type="scientific">Dialister invisus DSM 15470</name>
    <dbReference type="NCBI Taxonomy" id="592028"/>
    <lineage>
        <taxon>Bacteria</taxon>
        <taxon>Bacillati</taxon>
        <taxon>Bacillota</taxon>
        <taxon>Negativicutes</taxon>
        <taxon>Veillonellales</taxon>
        <taxon>Veillonellaceae</taxon>
        <taxon>Dialister</taxon>
    </lineage>
</organism>
<proteinExistence type="predicted"/>
<dbReference type="Proteomes" id="UP000004736">
    <property type="component" value="Unassembled WGS sequence"/>
</dbReference>
<gene>
    <name evidence="1" type="ORF">GCWU000321_00303</name>
</gene>
<protein>
    <submittedName>
        <fullName evidence="1">Uncharacterized protein</fullName>
    </submittedName>
</protein>
<dbReference type="STRING" id="592028.GCWU000321_00303"/>
<keyword evidence="2" id="KW-1185">Reference proteome</keyword>
<reference evidence="1" key="1">
    <citation type="submission" date="2009-09" db="EMBL/GenBank/DDBJ databases">
        <authorList>
            <person name="Weinstock G."/>
            <person name="Sodergren E."/>
            <person name="Clifton S."/>
            <person name="Fulton L."/>
            <person name="Fulton B."/>
            <person name="Courtney L."/>
            <person name="Fronick C."/>
            <person name="Harrison M."/>
            <person name="Strong C."/>
            <person name="Farmer C."/>
            <person name="Delahaunty K."/>
            <person name="Markovic C."/>
            <person name="Hall O."/>
            <person name="Minx P."/>
            <person name="Tomlinson C."/>
            <person name="Mitreva M."/>
            <person name="Nelson J."/>
            <person name="Hou S."/>
            <person name="Wollam A."/>
            <person name="Pepin K.H."/>
            <person name="Johnson M."/>
            <person name="Bhonagiri V."/>
            <person name="Nash W.E."/>
            <person name="Warren W."/>
            <person name="Chinwalla A."/>
            <person name="Mardis E.R."/>
            <person name="Wilson R.K."/>
        </authorList>
    </citation>
    <scope>NUCLEOTIDE SEQUENCE [LARGE SCALE GENOMIC DNA]</scope>
    <source>
        <strain evidence="1">DSM 15470</strain>
    </source>
</reference>
<sequence>MFYGFFLLQRPDFFKRGENSGFLIFPLSKNLKGFLRNDNDQNMYTEMNSSWKNEIKRRIQAFLTFEAKSFGEMINIFYAGMTYLYLNVEIICIIKCLYANLKAEIYYLFYI</sequence>
<comment type="caution">
    <text evidence="1">The sequence shown here is derived from an EMBL/GenBank/DDBJ whole genome shotgun (WGS) entry which is preliminary data.</text>
</comment>